<evidence type="ECO:0000259" key="7">
    <source>
        <dbReference type="PROSITE" id="PS50157"/>
    </source>
</evidence>
<dbReference type="Proteomes" id="UP000694867">
    <property type="component" value="Unplaced"/>
</dbReference>
<dbReference type="PANTHER" id="PTHR24379:SF121">
    <property type="entry name" value="C2H2-TYPE DOMAIN-CONTAINING PROTEIN"/>
    <property type="match status" value="1"/>
</dbReference>
<organism evidence="8 9">
    <name type="scientific">Galendromus occidentalis</name>
    <name type="common">western predatory mite</name>
    <dbReference type="NCBI Taxonomy" id="34638"/>
    <lineage>
        <taxon>Eukaryota</taxon>
        <taxon>Metazoa</taxon>
        <taxon>Ecdysozoa</taxon>
        <taxon>Arthropoda</taxon>
        <taxon>Chelicerata</taxon>
        <taxon>Arachnida</taxon>
        <taxon>Acari</taxon>
        <taxon>Parasitiformes</taxon>
        <taxon>Mesostigmata</taxon>
        <taxon>Gamasina</taxon>
        <taxon>Phytoseioidea</taxon>
        <taxon>Phytoseiidae</taxon>
        <taxon>Typhlodrominae</taxon>
        <taxon>Galendromus</taxon>
    </lineage>
</organism>
<dbReference type="GO" id="GO:0008270">
    <property type="term" value="F:zinc ion binding"/>
    <property type="evidence" value="ECO:0007669"/>
    <property type="project" value="UniProtKB-KW"/>
</dbReference>
<dbReference type="RefSeq" id="XP_003739666.2">
    <property type="nucleotide sequence ID" value="XM_003739618.3"/>
</dbReference>
<keyword evidence="4" id="KW-0862">Zinc</keyword>
<dbReference type="SUPFAM" id="SSF57667">
    <property type="entry name" value="beta-beta-alpha zinc fingers"/>
    <property type="match status" value="1"/>
</dbReference>
<dbReference type="Pfam" id="PF00096">
    <property type="entry name" value="zf-C2H2"/>
    <property type="match status" value="1"/>
</dbReference>
<feature type="region of interest" description="Disordered" evidence="6">
    <location>
        <begin position="1"/>
        <end position="23"/>
    </location>
</feature>
<proteinExistence type="predicted"/>
<dbReference type="Gene3D" id="3.30.160.60">
    <property type="entry name" value="Classic Zinc Finger"/>
    <property type="match status" value="2"/>
</dbReference>
<evidence type="ECO:0000256" key="6">
    <source>
        <dbReference type="SAM" id="MobiDB-lite"/>
    </source>
</evidence>
<protein>
    <submittedName>
        <fullName evidence="9">Zinc finger protein 711</fullName>
    </submittedName>
</protein>
<dbReference type="AlphaFoldDB" id="A0AAJ6QPS5"/>
<keyword evidence="1" id="KW-0479">Metal-binding</keyword>
<dbReference type="InterPro" id="IPR036236">
    <property type="entry name" value="Znf_C2H2_sf"/>
</dbReference>
<dbReference type="InterPro" id="IPR013087">
    <property type="entry name" value="Znf_C2H2_type"/>
</dbReference>
<dbReference type="PROSITE" id="PS50157">
    <property type="entry name" value="ZINC_FINGER_C2H2_2"/>
    <property type="match status" value="1"/>
</dbReference>
<accession>A0AAJ6QPS5</accession>
<evidence type="ECO:0000256" key="4">
    <source>
        <dbReference type="ARBA" id="ARBA00022833"/>
    </source>
</evidence>
<evidence type="ECO:0000256" key="2">
    <source>
        <dbReference type="ARBA" id="ARBA00022737"/>
    </source>
</evidence>
<name>A0AAJ6QPS5_9ACAR</name>
<dbReference type="SMART" id="SM00355">
    <property type="entry name" value="ZnF_C2H2"/>
    <property type="match status" value="5"/>
</dbReference>
<dbReference type="PROSITE" id="PS00028">
    <property type="entry name" value="ZINC_FINGER_C2H2_1"/>
    <property type="match status" value="5"/>
</dbReference>
<dbReference type="GeneID" id="100905854"/>
<sequence length="305" mass="34553">MSDKRRSVHFDVPESPPTPPLPVEMSECDLDHSTRKPNWVFRCPACQAVFTHFILLSIHTWSHSPADVKVPPITKKPLPEAFDPKPPRCFVCTLKFATKDTLRAHIEKEHPDKPLGSGEYECPFCEVCFESSIELINHIEIGSHPWKDGDFYPIYSGVLQNHVRNLHRAELEQLIADFNTLSAADEASPKRVKPALRRTALKPVVCNYQCAKCAIRFAHGNQLKAHVELKHRGLMSSLKPSKPLHSCVYCKGKFKSLTSLRKHLDCDHLVKTTPKRIATLPSSCGPENFGDFLLQRKIALDFENF</sequence>
<evidence type="ECO:0000256" key="1">
    <source>
        <dbReference type="ARBA" id="ARBA00022723"/>
    </source>
</evidence>
<keyword evidence="3 5" id="KW-0863">Zinc-finger</keyword>
<dbReference type="KEGG" id="goe:100905854"/>
<reference evidence="9" key="1">
    <citation type="submission" date="2025-08" db="UniProtKB">
        <authorList>
            <consortium name="RefSeq"/>
        </authorList>
    </citation>
    <scope>IDENTIFICATION</scope>
</reference>
<dbReference type="PANTHER" id="PTHR24379">
    <property type="entry name" value="KRAB AND ZINC FINGER DOMAIN-CONTAINING"/>
    <property type="match status" value="1"/>
</dbReference>
<feature type="domain" description="C2H2-type" evidence="7">
    <location>
        <begin position="208"/>
        <end position="236"/>
    </location>
</feature>
<keyword evidence="2" id="KW-0677">Repeat</keyword>
<evidence type="ECO:0000313" key="8">
    <source>
        <dbReference type="Proteomes" id="UP000694867"/>
    </source>
</evidence>
<evidence type="ECO:0000313" key="9">
    <source>
        <dbReference type="RefSeq" id="XP_003739666.2"/>
    </source>
</evidence>
<feature type="compositionally biased region" description="Basic and acidic residues" evidence="6">
    <location>
        <begin position="1"/>
        <end position="12"/>
    </location>
</feature>
<gene>
    <name evidence="9" type="primary">LOC100905854</name>
</gene>
<evidence type="ECO:0000256" key="3">
    <source>
        <dbReference type="ARBA" id="ARBA00022771"/>
    </source>
</evidence>
<keyword evidence="8" id="KW-1185">Reference proteome</keyword>
<evidence type="ECO:0000256" key="5">
    <source>
        <dbReference type="PROSITE-ProRule" id="PRU00042"/>
    </source>
</evidence>